<evidence type="ECO:0000256" key="5">
    <source>
        <dbReference type="ARBA" id="ARBA00022597"/>
    </source>
</evidence>
<keyword evidence="6 10" id="KW-0812">Transmembrane</keyword>
<keyword evidence="7 10" id="KW-1133">Transmembrane helix</keyword>
<dbReference type="PANTHER" id="PTHR30413:SF10">
    <property type="entry name" value="CAPSULE POLYSACCHARIDE EXPORT INNER-MEMBRANE PROTEIN CTRC"/>
    <property type="match status" value="1"/>
</dbReference>
<feature type="transmembrane region" description="Helical" evidence="10">
    <location>
        <begin position="174"/>
        <end position="195"/>
    </location>
</feature>
<reference evidence="12 13" key="1">
    <citation type="submission" date="2023-12" db="EMBL/GenBank/DDBJ databases">
        <title>Stenotrophomonas guangdongensis sp. nov., isolated from wilted pepper plants (Capsicum annuum).</title>
        <authorList>
            <person name="Qiu M."/>
            <person name="Li Y."/>
            <person name="Liu Q."/>
            <person name="Zhang X."/>
            <person name="Huang Y."/>
            <person name="Guo R."/>
            <person name="Hu M."/>
            <person name="Zhou J."/>
            <person name="Zhou X."/>
        </authorList>
    </citation>
    <scope>NUCLEOTIDE SEQUENCE [LARGE SCALE GENOMIC DNA]</scope>
    <source>
        <strain evidence="12 13">MH1</strain>
    </source>
</reference>
<dbReference type="Pfam" id="PF01061">
    <property type="entry name" value="ABC2_membrane"/>
    <property type="match status" value="1"/>
</dbReference>
<feature type="transmembrane region" description="Helical" evidence="10">
    <location>
        <begin position="71"/>
        <end position="92"/>
    </location>
</feature>
<protein>
    <submittedName>
        <fullName evidence="12">ABC transporter permease</fullName>
    </submittedName>
</protein>
<keyword evidence="8" id="KW-0625">Polysaccharide transport</keyword>
<keyword evidence="13" id="KW-1185">Reference proteome</keyword>
<dbReference type="InterPro" id="IPR013525">
    <property type="entry name" value="ABC2_TM"/>
</dbReference>
<evidence type="ECO:0000313" key="12">
    <source>
        <dbReference type="EMBL" id="MEA5668251.1"/>
    </source>
</evidence>
<comment type="subcellular location">
    <subcellularLocation>
        <location evidence="1">Cell membrane</location>
        <topology evidence="1">Multi-pass membrane protein</topology>
    </subcellularLocation>
</comment>
<keyword evidence="4" id="KW-1003">Cell membrane</keyword>
<feature type="transmembrane region" description="Helical" evidence="10">
    <location>
        <begin position="38"/>
        <end position="59"/>
    </location>
</feature>
<comment type="caution">
    <text evidence="12">The sequence shown here is derived from an EMBL/GenBank/DDBJ whole genome shotgun (WGS) entry which is preliminary data.</text>
</comment>
<evidence type="ECO:0000256" key="6">
    <source>
        <dbReference type="ARBA" id="ARBA00022692"/>
    </source>
</evidence>
<dbReference type="PANTHER" id="PTHR30413">
    <property type="entry name" value="INNER MEMBRANE TRANSPORT PERMEASE"/>
    <property type="match status" value="1"/>
</dbReference>
<dbReference type="InterPro" id="IPR000412">
    <property type="entry name" value="ABC_2_transport"/>
</dbReference>
<feature type="transmembrane region" description="Helical" evidence="10">
    <location>
        <begin position="233"/>
        <end position="252"/>
    </location>
</feature>
<evidence type="ECO:0000313" key="13">
    <source>
        <dbReference type="Proteomes" id="UP001301653"/>
    </source>
</evidence>
<proteinExistence type="inferred from homology"/>
<comment type="similarity">
    <text evidence="2">Belongs to the ABC-2 integral membrane protein family.</text>
</comment>
<sequence>MSRSLIGDYIDSFRNPGFWIYSTWLELATKYRRSRLGLFWALCPALIYMFGIGGFFGYLQGHSAAGFIPHLGIGYVLFRLITISLSESTTAFQGHASFILDGRVRLTDYILRVVAKAMFYFVMALPAIAVALVISPTFHPAGLLMSLPAFILVVLNIGWMGAIVAVLGARLQDVHELIGSILMFSFLFTPIIWYADQAPINTVRGMIARANPLYHMIESVRAPMLGEPIEQLTYVYLAVLLLGGWLVASFIYRRYARYVPVWV</sequence>
<feature type="transmembrane region" description="Helical" evidence="10">
    <location>
        <begin position="147"/>
        <end position="167"/>
    </location>
</feature>
<dbReference type="PRINTS" id="PR00164">
    <property type="entry name" value="ABC2TRNSPORT"/>
</dbReference>
<dbReference type="Proteomes" id="UP001301653">
    <property type="component" value="Unassembled WGS sequence"/>
</dbReference>
<evidence type="ECO:0000256" key="10">
    <source>
        <dbReference type="SAM" id="Phobius"/>
    </source>
</evidence>
<gene>
    <name evidence="12" type="ORF">VA603_11950</name>
</gene>
<evidence type="ECO:0000256" key="8">
    <source>
        <dbReference type="ARBA" id="ARBA00023047"/>
    </source>
</evidence>
<evidence type="ECO:0000256" key="1">
    <source>
        <dbReference type="ARBA" id="ARBA00004651"/>
    </source>
</evidence>
<keyword evidence="9 10" id="KW-0472">Membrane</keyword>
<evidence type="ECO:0000256" key="4">
    <source>
        <dbReference type="ARBA" id="ARBA00022475"/>
    </source>
</evidence>
<evidence type="ECO:0000256" key="3">
    <source>
        <dbReference type="ARBA" id="ARBA00022448"/>
    </source>
</evidence>
<dbReference type="RefSeq" id="WP_323438982.1">
    <property type="nucleotide sequence ID" value="NZ_JAYFUH010000233.1"/>
</dbReference>
<feature type="transmembrane region" description="Helical" evidence="10">
    <location>
        <begin position="113"/>
        <end position="135"/>
    </location>
</feature>
<keyword evidence="3" id="KW-0813">Transport</keyword>
<organism evidence="12 13">
    <name type="scientific">Stenotrophomonas capsici</name>
    <dbReference type="NCBI Taxonomy" id="3110230"/>
    <lineage>
        <taxon>Bacteria</taxon>
        <taxon>Pseudomonadati</taxon>
        <taxon>Pseudomonadota</taxon>
        <taxon>Gammaproteobacteria</taxon>
        <taxon>Lysobacterales</taxon>
        <taxon>Lysobacteraceae</taxon>
        <taxon>Stenotrophomonas</taxon>
    </lineage>
</organism>
<evidence type="ECO:0000256" key="9">
    <source>
        <dbReference type="ARBA" id="ARBA00023136"/>
    </source>
</evidence>
<evidence type="ECO:0000256" key="2">
    <source>
        <dbReference type="ARBA" id="ARBA00007783"/>
    </source>
</evidence>
<dbReference type="EMBL" id="JAYFUH010000233">
    <property type="protein sequence ID" value="MEA5668251.1"/>
    <property type="molecule type" value="Genomic_DNA"/>
</dbReference>
<evidence type="ECO:0000259" key="11">
    <source>
        <dbReference type="Pfam" id="PF01061"/>
    </source>
</evidence>
<name>A0ABU5V4L2_9GAMM</name>
<feature type="domain" description="ABC-2 type transporter transmembrane" evidence="11">
    <location>
        <begin position="22"/>
        <end position="224"/>
    </location>
</feature>
<evidence type="ECO:0000256" key="7">
    <source>
        <dbReference type="ARBA" id="ARBA00022989"/>
    </source>
</evidence>
<keyword evidence="5" id="KW-0762">Sugar transport</keyword>
<accession>A0ABU5V4L2</accession>